<dbReference type="EC" id="4.4.1.13" evidence="2"/>
<evidence type="ECO:0000313" key="7">
    <source>
        <dbReference type="EMBL" id="WAD02919.1"/>
    </source>
</evidence>
<dbReference type="GO" id="GO:0030170">
    <property type="term" value="F:pyridoxal phosphate binding"/>
    <property type="evidence" value="ECO:0007669"/>
    <property type="project" value="InterPro"/>
</dbReference>
<dbReference type="GO" id="GO:0008483">
    <property type="term" value="F:transaminase activity"/>
    <property type="evidence" value="ECO:0007669"/>
    <property type="project" value="UniProtKB-KW"/>
</dbReference>
<evidence type="ECO:0000256" key="2">
    <source>
        <dbReference type="ARBA" id="ARBA00012224"/>
    </source>
</evidence>
<dbReference type="PANTHER" id="PTHR43525:SF1">
    <property type="entry name" value="PROTEIN MALY"/>
    <property type="match status" value="1"/>
</dbReference>
<reference evidence="7" key="1">
    <citation type="submission" date="2022-11" db="EMBL/GenBank/DDBJ databases">
        <title>Whole genome sequence of Levilactobacillus brevis SMB091.</title>
        <authorList>
            <person name="Kim J.-M."/>
            <person name="Kim O.-C."/>
            <person name="Choi Y.H."/>
            <person name="Han N.S."/>
            <person name="Hurh B."/>
        </authorList>
    </citation>
    <scope>NUCLEOTIDE SEQUENCE</scope>
    <source>
        <strain evidence="7">SMB091</strain>
        <plasmid evidence="7">pBRV276</plasmid>
    </source>
</reference>
<sequence length="235" mass="26107">MMILCNPHNPIGRVWDRSELAKIAKLCQKYHVLLVSDEIHGDLVFKGTVYTPIFDLPDSLIDNTVALISPSKNFNIAVLHAATVVAPNDNVRARINRGINNDELAEPNLLSIPATVAAYRNSGEWLDKLKGYLATNREFVAFYLQAHLPEVKFASENATYLLWLDVSAYTDSAEKLAAFIRVDIGLYLSAGTVYRGNGAYFIRMNVACPLTTVEEGLRRLTQSLNHWQLQGGNAS</sequence>
<keyword evidence="7" id="KW-0614">Plasmid</keyword>
<evidence type="ECO:0000256" key="5">
    <source>
        <dbReference type="ARBA" id="ARBA00037974"/>
    </source>
</evidence>
<accession>A0AB38X859</accession>
<evidence type="ECO:0000256" key="1">
    <source>
        <dbReference type="ARBA" id="ARBA00001933"/>
    </source>
</evidence>
<dbReference type="InterPro" id="IPR015422">
    <property type="entry name" value="PyrdxlP-dep_Trfase_small"/>
</dbReference>
<dbReference type="Proteomes" id="UP001164768">
    <property type="component" value="Plasmid pBRV276"/>
</dbReference>
<gene>
    <name evidence="7" type="ORF">ORR04_12220</name>
</gene>
<dbReference type="InterPro" id="IPR051798">
    <property type="entry name" value="Class-II_PLP-Dep_Aminotrans"/>
</dbReference>
<dbReference type="InterPro" id="IPR015424">
    <property type="entry name" value="PyrdxlP-dep_Trfase"/>
</dbReference>
<proteinExistence type="inferred from homology"/>
<dbReference type="CDD" id="cd00609">
    <property type="entry name" value="AAT_like"/>
    <property type="match status" value="1"/>
</dbReference>
<dbReference type="EMBL" id="CP113118">
    <property type="protein sequence ID" value="WAD02919.1"/>
    <property type="molecule type" value="Genomic_DNA"/>
</dbReference>
<geneLocation type="plasmid" evidence="7 8">
    <name>pBRV276</name>
</geneLocation>
<dbReference type="GO" id="GO:0047804">
    <property type="term" value="F:cysteine-S-conjugate beta-lyase activity"/>
    <property type="evidence" value="ECO:0007669"/>
    <property type="project" value="UniProtKB-EC"/>
</dbReference>
<keyword evidence="4" id="KW-0456">Lyase</keyword>
<comment type="similarity">
    <text evidence="5">Belongs to the class-II pyridoxal-phosphate-dependent aminotransferase family. MalY/PatB cystathionine beta-lyase subfamily.</text>
</comment>
<feature type="domain" description="Aminotransferase class I/classII large" evidence="6">
    <location>
        <begin position="1"/>
        <end position="220"/>
    </location>
</feature>
<evidence type="ECO:0000256" key="3">
    <source>
        <dbReference type="ARBA" id="ARBA00022898"/>
    </source>
</evidence>
<dbReference type="AlphaFoldDB" id="A0AB38X859"/>
<keyword evidence="7" id="KW-0032">Aminotransferase</keyword>
<dbReference type="RefSeq" id="WP_267668724.1">
    <property type="nucleotide sequence ID" value="NZ_CP113118.1"/>
</dbReference>
<protein>
    <recommendedName>
        <fullName evidence="2">cysteine-S-conjugate beta-lyase</fullName>
        <ecNumber evidence="2">4.4.1.13</ecNumber>
    </recommendedName>
</protein>
<organism evidence="7 8">
    <name type="scientific">Levilactobacillus brevis</name>
    <name type="common">Lactobacillus brevis</name>
    <dbReference type="NCBI Taxonomy" id="1580"/>
    <lineage>
        <taxon>Bacteria</taxon>
        <taxon>Bacillati</taxon>
        <taxon>Bacillota</taxon>
        <taxon>Bacilli</taxon>
        <taxon>Lactobacillales</taxon>
        <taxon>Lactobacillaceae</taxon>
        <taxon>Levilactobacillus</taxon>
    </lineage>
</organism>
<keyword evidence="7" id="KW-0808">Transferase</keyword>
<dbReference type="SUPFAM" id="SSF53383">
    <property type="entry name" value="PLP-dependent transferases"/>
    <property type="match status" value="1"/>
</dbReference>
<evidence type="ECO:0000259" key="6">
    <source>
        <dbReference type="Pfam" id="PF00155"/>
    </source>
</evidence>
<keyword evidence="3" id="KW-0663">Pyridoxal phosphate</keyword>
<name>A0AB38X859_LEVBR</name>
<dbReference type="PANTHER" id="PTHR43525">
    <property type="entry name" value="PROTEIN MALY"/>
    <property type="match status" value="1"/>
</dbReference>
<dbReference type="InterPro" id="IPR015421">
    <property type="entry name" value="PyrdxlP-dep_Trfase_major"/>
</dbReference>
<dbReference type="Pfam" id="PF00155">
    <property type="entry name" value="Aminotran_1_2"/>
    <property type="match status" value="1"/>
</dbReference>
<dbReference type="InterPro" id="IPR004839">
    <property type="entry name" value="Aminotransferase_I/II_large"/>
</dbReference>
<dbReference type="Gene3D" id="3.40.640.10">
    <property type="entry name" value="Type I PLP-dependent aspartate aminotransferase-like (Major domain)"/>
    <property type="match status" value="1"/>
</dbReference>
<dbReference type="Gene3D" id="3.90.1150.10">
    <property type="entry name" value="Aspartate Aminotransferase, domain 1"/>
    <property type="match status" value="1"/>
</dbReference>
<evidence type="ECO:0000313" key="8">
    <source>
        <dbReference type="Proteomes" id="UP001164768"/>
    </source>
</evidence>
<comment type="cofactor">
    <cofactor evidence="1">
        <name>pyridoxal 5'-phosphate</name>
        <dbReference type="ChEBI" id="CHEBI:597326"/>
    </cofactor>
</comment>
<evidence type="ECO:0000256" key="4">
    <source>
        <dbReference type="ARBA" id="ARBA00023239"/>
    </source>
</evidence>